<evidence type="ECO:0000313" key="2">
    <source>
        <dbReference type="EMBL" id="KAI1704186.1"/>
    </source>
</evidence>
<proteinExistence type="predicted"/>
<sequence>MYPDLDFSSLLAEDQGDFPMDDESHDESSYENDDEPSNEIDERPRLVMTEKKRDGEPLYKLIFQNHLYWKSKETVDGKKTIWRCNMKKKLREFGLIHRYDNEADFALYCRMIPALSFVRLNDVKQYAATLFETLPDCLDQVASWFEHNYIGAEVRRGGRMVQIQPRFPHQLWNVHQRTIDGQHRTNNYAEAGNRRIQSEMGMETPTMGYFIDRLKLIQRGRDQAHVRWLQGYQAKPKRTKYRMADERILKVIEQYDNRSPIEFLGGVALNFMMD</sequence>
<evidence type="ECO:0000313" key="3">
    <source>
        <dbReference type="Proteomes" id="UP001201812"/>
    </source>
</evidence>
<accession>A0AAD4MTB2</accession>
<organism evidence="2 3">
    <name type="scientific">Ditylenchus destructor</name>
    <dbReference type="NCBI Taxonomy" id="166010"/>
    <lineage>
        <taxon>Eukaryota</taxon>
        <taxon>Metazoa</taxon>
        <taxon>Ecdysozoa</taxon>
        <taxon>Nematoda</taxon>
        <taxon>Chromadorea</taxon>
        <taxon>Rhabditida</taxon>
        <taxon>Tylenchina</taxon>
        <taxon>Tylenchomorpha</taxon>
        <taxon>Sphaerularioidea</taxon>
        <taxon>Anguinidae</taxon>
        <taxon>Anguininae</taxon>
        <taxon>Ditylenchus</taxon>
    </lineage>
</organism>
<reference evidence="2" key="1">
    <citation type="submission" date="2022-01" db="EMBL/GenBank/DDBJ databases">
        <title>Genome Sequence Resource for Two Populations of Ditylenchus destructor, the Migratory Endoparasitic Phytonematode.</title>
        <authorList>
            <person name="Zhang H."/>
            <person name="Lin R."/>
            <person name="Xie B."/>
        </authorList>
    </citation>
    <scope>NUCLEOTIDE SEQUENCE</scope>
    <source>
        <strain evidence="2">BazhouSP</strain>
    </source>
</reference>
<dbReference type="EMBL" id="JAKKPZ010000071">
    <property type="protein sequence ID" value="KAI1704186.1"/>
    <property type="molecule type" value="Genomic_DNA"/>
</dbReference>
<protein>
    <submittedName>
        <fullName evidence="2">Uncharacterized protein</fullName>
    </submittedName>
</protein>
<feature type="compositionally biased region" description="Acidic residues" evidence="1">
    <location>
        <begin position="14"/>
        <end position="39"/>
    </location>
</feature>
<keyword evidence="3" id="KW-1185">Reference proteome</keyword>
<comment type="caution">
    <text evidence="2">The sequence shown here is derived from an EMBL/GenBank/DDBJ whole genome shotgun (WGS) entry which is preliminary data.</text>
</comment>
<dbReference type="AlphaFoldDB" id="A0AAD4MTB2"/>
<feature type="region of interest" description="Disordered" evidence="1">
    <location>
        <begin position="14"/>
        <end position="46"/>
    </location>
</feature>
<evidence type="ECO:0000256" key="1">
    <source>
        <dbReference type="SAM" id="MobiDB-lite"/>
    </source>
</evidence>
<name>A0AAD4MTB2_9BILA</name>
<gene>
    <name evidence="2" type="ORF">DdX_14426</name>
</gene>
<dbReference type="Proteomes" id="UP001201812">
    <property type="component" value="Unassembled WGS sequence"/>
</dbReference>